<name>A0ABR4RV43_VIBMT</name>
<sequence length="82" mass="9408">MRKSESQLTNSVSSNRAFELPQKQKINLSAISVAFANFIYKSRQLTIEMIVCGQFWDIRNFLNFVADKDVVSHAALNDINQR</sequence>
<keyword evidence="2" id="KW-1185">Reference proteome</keyword>
<accession>A0ABR4RV43</accession>
<proteinExistence type="predicted"/>
<protein>
    <recommendedName>
        <fullName evidence="3">DUF645 domain-containing protein</fullName>
    </recommendedName>
</protein>
<reference evidence="1 2" key="1">
    <citation type="submission" date="2014-04" db="EMBL/GenBank/DDBJ databases">
        <title>Vibrio metecus sp. nov., a close relative of Vibrio cholerae isolated from coastal brackish ponds and clinical specimens.</title>
        <authorList>
            <person name="Kirchberger P.C."/>
            <person name="Turnsek M."/>
            <person name="Hunt D.E."/>
            <person name="Haley B.J."/>
            <person name="Colwell R."/>
            <person name="Polz M.F."/>
            <person name="Tarr C.L."/>
            <person name="Boucher Y."/>
        </authorList>
    </citation>
    <scope>NUCLEOTIDE SEQUENCE [LARGE SCALE GENOMIC DNA]</scope>
    <source>
        <strain evidence="2">PPCK-2014</strain>
    </source>
</reference>
<gene>
    <name evidence="1" type="ORF">DP83_10475</name>
</gene>
<evidence type="ECO:0000313" key="1">
    <source>
        <dbReference type="EMBL" id="KDO13568.1"/>
    </source>
</evidence>
<dbReference type="Proteomes" id="UP000027331">
    <property type="component" value="Unassembled WGS sequence"/>
</dbReference>
<evidence type="ECO:0000313" key="2">
    <source>
        <dbReference type="Proteomes" id="UP000027331"/>
    </source>
</evidence>
<organism evidence="1 2">
    <name type="scientific">Vibrio metoecus</name>
    <dbReference type="NCBI Taxonomy" id="1481663"/>
    <lineage>
        <taxon>Bacteria</taxon>
        <taxon>Pseudomonadati</taxon>
        <taxon>Pseudomonadota</taxon>
        <taxon>Gammaproteobacteria</taxon>
        <taxon>Vibrionales</taxon>
        <taxon>Vibrionaceae</taxon>
        <taxon>Vibrio</taxon>
    </lineage>
</organism>
<evidence type="ECO:0008006" key="3">
    <source>
        <dbReference type="Google" id="ProtNLM"/>
    </source>
</evidence>
<comment type="caution">
    <text evidence="1">The sequence shown here is derived from an EMBL/GenBank/DDBJ whole genome shotgun (WGS) entry which is preliminary data.</text>
</comment>
<dbReference type="EMBL" id="JJMN01000064">
    <property type="protein sequence ID" value="KDO13568.1"/>
    <property type="molecule type" value="Genomic_DNA"/>
</dbReference>